<dbReference type="PANTHER" id="PTHR24287">
    <property type="entry name" value="P450, PUTATIVE (EUROFUNG)-RELATED"/>
    <property type="match status" value="1"/>
</dbReference>
<evidence type="ECO:0000313" key="12">
    <source>
        <dbReference type="Proteomes" id="UP000620124"/>
    </source>
</evidence>
<accession>A0A8H6X740</accession>
<dbReference type="Proteomes" id="UP000620124">
    <property type="component" value="Unassembled WGS sequence"/>
</dbReference>
<reference evidence="11" key="1">
    <citation type="submission" date="2020-05" db="EMBL/GenBank/DDBJ databases">
        <title>Mycena genomes resolve the evolution of fungal bioluminescence.</title>
        <authorList>
            <person name="Tsai I.J."/>
        </authorList>
    </citation>
    <scope>NUCLEOTIDE SEQUENCE</scope>
    <source>
        <strain evidence="11">CCC161011</strain>
    </source>
</reference>
<protein>
    <submittedName>
        <fullName evidence="11">Cytochrome P450 monooxygenase pc-3</fullName>
    </submittedName>
</protein>
<evidence type="ECO:0000256" key="10">
    <source>
        <dbReference type="SAM" id="Phobius"/>
    </source>
</evidence>
<evidence type="ECO:0000256" key="6">
    <source>
        <dbReference type="ARBA" id="ARBA00023004"/>
    </source>
</evidence>
<keyword evidence="4 8" id="KW-0479">Metal-binding</keyword>
<evidence type="ECO:0000256" key="2">
    <source>
        <dbReference type="ARBA" id="ARBA00010617"/>
    </source>
</evidence>
<feature type="binding site" description="axial binding residue" evidence="8">
    <location>
        <position position="499"/>
    </location>
    <ligand>
        <name>heme</name>
        <dbReference type="ChEBI" id="CHEBI:30413"/>
    </ligand>
    <ligandPart>
        <name>Fe</name>
        <dbReference type="ChEBI" id="CHEBI:18248"/>
    </ligandPart>
</feature>
<comment type="caution">
    <text evidence="11">The sequence shown here is derived from an EMBL/GenBank/DDBJ whole genome shotgun (WGS) entry which is preliminary data.</text>
</comment>
<feature type="transmembrane region" description="Helical" evidence="10">
    <location>
        <begin position="12"/>
        <end position="37"/>
    </location>
</feature>
<dbReference type="InterPro" id="IPR001128">
    <property type="entry name" value="Cyt_P450"/>
</dbReference>
<dbReference type="GO" id="GO:0016705">
    <property type="term" value="F:oxidoreductase activity, acting on paired donors, with incorporation or reduction of molecular oxygen"/>
    <property type="evidence" value="ECO:0007669"/>
    <property type="project" value="InterPro"/>
</dbReference>
<dbReference type="InterPro" id="IPR036396">
    <property type="entry name" value="Cyt_P450_sf"/>
</dbReference>
<name>A0A8H6X740_9AGAR</name>
<dbReference type="OrthoDB" id="1470350at2759"/>
<evidence type="ECO:0000256" key="3">
    <source>
        <dbReference type="ARBA" id="ARBA00022617"/>
    </source>
</evidence>
<evidence type="ECO:0000256" key="4">
    <source>
        <dbReference type="ARBA" id="ARBA00022723"/>
    </source>
</evidence>
<evidence type="ECO:0000256" key="5">
    <source>
        <dbReference type="ARBA" id="ARBA00023002"/>
    </source>
</evidence>
<evidence type="ECO:0000313" key="11">
    <source>
        <dbReference type="EMBL" id="KAF7335760.1"/>
    </source>
</evidence>
<dbReference type="InterPro" id="IPR017972">
    <property type="entry name" value="Cyt_P450_CS"/>
</dbReference>
<evidence type="ECO:0000256" key="8">
    <source>
        <dbReference type="PIRSR" id="PIRSR602401-1"/>
    </source>
</evidence>
<dbReference type="PRINTS" id="PR00463">
    <property type="entry name" value="EP450I"/>
</dbReference>
<dbReference type="GO" id="GO:0004497">
    <property type="term" value="F:monooxygenase activity"/>
    <property type="evidence" value="ECO:0007669"/>
    <property type="project" value="UniProtKB-KW"/>
</dbReference>
<gene>
    <name evidence="11" type="ORF">MVEN_02231700</name>
</gene>
<keyword evidence="12" id="KW-1185">Reference proteome</keyword>
<keyword evidence="10" id="KW-0812">Transmembrane</keyword>
<keyword evidence="5 9" id="KW-0560">Oxidoreductase</keyword>
<dbReference type="InterPro" id="IPR002401">
    <property type="entry name" value="Cyt_P450_E_grp-I"/>
</dbReference>
<dbReference type="AlphaFoldDB" id="A0A8H6X740"/>
<organism evidence="11 12">
    <name type="scientific">Mycena venus</name>
    <dbReference type="NCBI Taxonomy" id="2733690"/>
    <lineage>
        <taxon>Eukaryota</taxon>
        <taxon>Fungi</taxon>
        <taxon>Dikarya</taxon>
        <taxon>Basidiomycota</taxon>
        <taxon>Agaricomycotina</taxon>
        <taxon>Agaricomycetes</taxon>
        <taxon>Agaricomycetidae</taxon>
        <taxon>Agaricales</taxon>
        <taxon>Marasmiineae</taxon>
        <taxon>Mycenaceae</taxon>
        <taxon>Mycena</taxon>
    </lineage>
</organism>
<comment type="cofactor">
    <cofactor evidence="1 8">
        <name>heme</name>
        <dbReference type="ChEBI" id="CHEBI:30413"/>
    </cofactor>
</comment>
<sequence length="569" mass="64894">MFTAFMLSVTGIAARLHLVIYLLLSVLALPCGLFLIVQWNDHSDRMKARELDAVLPPRVADKSIGGRNIMRTMIDNFQRGYFGENFTEWSRTHGPVFNLRIMFENRMFTTEPEHIKNILSTNFSGFEKGEQLEADILWLLIMSHVQAHTFVSNSVLSWEPEYSTWMHTFLDDLWKFHRGISRPFFTKERVSNVHGYAQHSTRAIQLLTDRLQSGYPVDFQDLASRYTLDWATDFLFGVNVGSLTSTLPYPEVSGMNVSRPVLTPVDAFVRGFSAAETAASMRTRFGPIWPLLELRRDRVEHDMAPVYAFVEPIITTALERNRSRSPEAKVSNAEDLTFLDYLIQHTQDMTVLRDATLNMLVAGRDTTMFLLSASIYGLAENPPVLSRLRTEVLNALGTTGIPTIKELRTLKYMRAVLNETMRMWPPVPINIRKSKEAAAWAPVAPGQKPICVPARTNTQSVPADTYDPDRFLEDDERYNKYLAPNPWIFLPFNGGPRMCLGSEVAYDQAAFFLIRLLQSFSEITLAAEATPADCVPTWKGREKVWFMSHITMYYKGGLWVRMKRADSDD</sequence>
<dbReference type="InterPro" id="IPR047146">
    <property type="entry name" value="Cyt_P450_E_CYP52_fungi"/>
</dbReference>
<keyword evidence="10" id="KW-0472">Membrane</keyword>
<proteinExistence type="inferred from homology"/>
<dbReference type="SUPFAM" id="SSF48264">
    <property type="entry name" value="Cytochrome P450"/>
    <property type="match status" value="1"/>
</dbReference>
<dbReference type="PANTHER" id="PTHR24287:SF1">
    <property type="entry name" value="P450, PUTATIVE (EUROFUNG)-RELATED"/>
    <property type="match status" value="1"/>
</dbReference>
<evidence type="ECO:0000256" key="9">
    <source>
        <dbReference type="RuleBase" id="RU000461"/>
    </source>
</evidence>
<dbReference type="PROSITE" id="PS00086">
    <property type="entry name" value="CYTOCHROME_P450"/>
    <property type="match status" value="1"/>
</dbReference>
<keyword evidence="7 9" id="KW-0503">Monooxygenase</keyword>
<dbReference type="PRINTS" id="PR00385">
    <property type="entry name" value="P450"/>
</dbReference>
<evidence type="ECO:0000256" key="1">
    <source>
        <dbReference type="ARBA" id="ARBA00001971"/>
    </source>
</evidence>
<keyword evidence="3 8" id="KW-0349">Heme</keyword>
<keyword evidence="6 8" id="KW-0408">Iron</keyword>
<evidence type="ECO:0000256" key="7">
    <source>
        <dbReference type="ARBA" id="ARBA00023033"/>
    </source>
</evidence>
<dbReference type="GO" id="GO:0020037">
    <property type="term" value="F:heme binding"/>
    <property type="evidence" value="ECO:0007669"/>
    <property type="project" value="InterPro"/>
</dbReference>
<dbReference type="Gene3D" id="1.10.630.10">
    <property type="entry name" value="Cytochrome P450"/>
    <property type="match status" value="1"/>
</dbReference>
<dbReference type="EMBL" id="JACAZI010000024">
    <property type="protein sequence ID" value="KAF7335760.1"/>
    <property type="molecule type" value="Genomic_DNA"/>
</dbReference>
<keyword evidence="10" id="KW-1133">Transmembrane helix</keyword>
<comment type="similarity">
    <text evidence="2 9">Belongs to the cytochrome P450 family.</text>
</comment>
<dbReference type="GO" id="GO:0005506">
    <property type="term" value="F:iron ion binding"/>
    <property type="evidence" value="ECO:0007669"/>
    <property type="project" value="InterPro"/>
</dbReference>
<dbReference type="Pfam" id="PF00067">
    <property type="entry name" value="p450"/>
    <property type="match status" value="2"/>
</dbReference>